<evidence type="ECO:0000313" key="3">
    <source>
        <dbReference type="Proteomes" id="UP001595878"/>
    </source>
</evidence>
<gene>
    <name evidence="2" type="ORF">ACFO5T_01605</name>
</gene>
<keyword evidence="1" id="KW-0812">Transmembrane</keyword>
<protein>
    <recommendedName>
        <fullName evidence="4">C2H2-type domain-containing protein</fullName>
    </recommendedName>
</protein>
<comment type="caution">
    <text evidence="2">The sequence shown here is derived from an EMBL/GenBank/DDBJ whole genome shotgun (WGS) entry which is preliminary data.</text>
</comment>
<name>A0ABV9L4X0_9FLAO</name>
<evidence type="ECO:0000256" key="1">
    <source>
        <dbReference type="SAM" id="Phobius"/>
    </source>
</evidence>
<feature type="transmembrane region" description="Helical" evidence="1">
    <location>
        <begin position="73"/>
        <end position="90"/>
    </location>
</feature>
<sequence>MKVYHLCQNCYKNFTASNTSSKHPVNELNKPLWKSCERARFPKRVSSAVIEVAITGCLMLVASYLLLENLTQVALVAIIYTIPALLYILYTRKNFDRIQAFNSSKA</sequence>
<keyword evidence="1" id="KW-0472">Membrane</keyword>
<keyword evidence="3" id="KW-1185">Reference proteome</keyword>
<evidence type="ECO:0000313" key="2">
    <source>
        <dbReference type="EMBL" id="MFC4689114.1"/>
    </source>
</evidence>
<evidence type="ECO:0008006" key="4">
    <source>
        <dbReference type="Google" id="ProtNLM"/>
    </source>
</evidence>
<accession>A0ABV9L4X0</accession>
<dbReference type="EMBL" id="JBHSHB010000007">
    <property type="protein sequence ID" value="MFC4689114.1"/>
    <property type="molecule type" value="Genomic_DNA"/>
</dbReference>
<keyword evidence="1" id="KW-1133">Transmembrane helix</keyword>
<reference evidence="3" key="1">
    <citation type="journal article" date="2019" name="Int. J. Syst. Evol. Microbiol.">
        <title>The Global Catalogue of Microorganisms (GCM) 10K type strain sequencing project: providing services to taxonomists for standard genome sequencing and annotation.</title>
        <authorList>
            <consortium name="The Broad Institute Genomics Platform"/>
            <consortium name="The Broad Institute Genome Sequencing Center for Infectious Disease"/>
            <person name="Wu L."/>
            <person name="Ma J."/>
        </authorList>
    </citation>
    <scope>NUCLEOTIDE SEQUENCE [LARGE SCALE GENOMIC DNA]</scope>
    <source>
        <strain evidence="3">CGMCC 4.7427</strain>
    </source>
</reference>
<feature type="transmembrane region" description="Helical" evidence="1">
    <location>
        <begin position="48"/>
        <end position="67"/>
    </location>
</feature>
<organism evidence="2 3">
    <name type="scientific">Dokdonia genika</name>
    <dbReference type="NCBI Taxonomy" id="308113"/>
    <lineage>
        <taxon>Bacteria</taxon>
        <taxon>Pseudomonadati</taxon>
        <taxon>Bacteroidota</taxon>
        <taxon>Flavobacteriia</taxon>
        <taxon>Flavobacteriales</taxon>
        <taxon>Flavobacteriaceae</taxon>
        <taxon>Dokdonia</taxon>
    </lineage>
</organism>
<dbReference type="RefSeq" id="WP_380031495.1">
    <property type="nucleotide sequence ID" value="NZ_JBHSHB010000007.1"/>
</dbReference>
<proteinExistence type="predicted"/>
<dbReference type="Proteomes" id="UP001595878">
    <property type="component" value="Unassembled WGS sequence"/>
</dbReference>